<dbReference type="OrthoDB" id="2140105at2759"/>
<dbReference type="EMBL" id="CAJVPD010000155">
    <property type="protein sequence ID" value="CAG8359075.1"/>
    <property type="molecule type" value="Genomic_DNA"/>
</dbReference>
<sequence length="69" mass="8016">MLTYILQKFGTVYNAEIKHRGDTAIHQSCFYPEHKRKVLAIKVKGKNRIVTCHLFGDGRGTLNIRDREE</sequence>
<organism evidence="1 2">
    <name type="scientific">Penicillium salamii</name>
    <dbReference type="NCBI Taxonomy" id="1612424"/>
    <lineage>
        <taxon>Eukaryota</taxon>
        <taxon>Fungi</taxon>
        <taxon>Dikarya</taxon>
        <taxon>Ascomycota</taxon>
        <taxon>Pezizomycotina</taxon>
        <taxon>Eurotiomycetes</taxon>
        <taxon>Eurotiomycetidae</taxon>
        <taxon>Eurotiales</taxon>
        <taxon>Aspergillaceae</taxon>
        <taxon>Penicillium</taxon>
    </lineage>
</organism>
<evidence type="ECO:0000313" key="2">
    <source>
        <dbReference type="Proteomes" id="UP001152592"/>
    </source>
</evidence>
<reference evidence="1" key="1">
    <citation type="submission" date="2021-07" db="EMBL/GenBank/DDBJ databases">
        <authorList>
            <person name="Branca A.L. A."/>
        </authorList>
    </citation>
    <scope>NUCLEOTIDE SEQUENCE</scope>
</reference>
<name>A0A9W4IYW3_9EURO</name>
<accession>A0A9W4IYW3</accession>
<proteinExistence type="predicted"/>
<comment type="caution">
    <text evidence="1">The sequence shown here is derived from an EMBL/GenBank/DDBJ whole genome shotgun (WGS) entry which is preliminary data.</text>
</comment>
<dbReference type="Proteomes" id="UP001152592">
    <property type="component" value="Unassembled WGS sequence"/>
</dbReference>
<dbReference type="AlphaFoldDB" id="A0A9W4IYW3"/>
<gene>
    <name evidence="1" type="ORF">PSALAMII_LOCUS3489</name>
</gene>
<protein>
    <submittedName>
        <fullName evidence="1">Uncharacterized protein</fullName>
    </submittedName>
</protein>
<evidence type="ECO:0000313" key="1">
    <source>
        <dbReference type="EMBL" id="CAG8359075.1"/>
    </source>
</evidence>